<sequence length="235" mass="25208">MRSKFFQFTPIPLMVLCLYCCLIISCSKSDSPIKKDAPGANQTAGHISGMGASHDALIGDAFVFSNNVEIKGGIKAVDFIYPGSGYCQVVGSGAFVLVSMEFVNKTDKDTLLVFPAGLTFESTSTEDQNGMLIQNTQVSLTKGGTCNTLFYAYCTNEHRSGSSIESKYAFGPICNAAPIRELIDLLKNKKVNLDPGEAPSILGPIGVIQDCLWKITDGEGLSADDKRAIQALEDK</sequence>
<dbReference type="OrthoDB" id="703589at2"/>
<dbReference type="Proteomes" id="UP000321291">
    <property type="component" value="Chromosome"/>
</dbReference>
<accession>A0A5B8VPT6</accession>
<name>A0A5B8VPT6_9BACT</name>
<evidence type="ECO:0000313" key="2">
    <source>
        <dbReference type="Proteomes" id="UP000321291"/>
    </source>
</evidence>
<keyword evidence="2" id="KW-1185">Reference proteome</keyword>
<reference evidence="1 2" key="1">
    <citation type="journal article" date="2017" name="Int. J. Syst. Evol. Microbiol.">
        <title>Arachidicoccus ginsenosidivorans sp. nov., with ginsenoside-converting activity isolated from ginseng cultivating soil.</title>
        <authorList>
            <person name="Siddiqi M.Z."/>
            <person name="Aslam Z."/>
            <person name="Im W.T."/>
        </authorList>
    </citation>
    <scope>NUCLEOTIDE SEQUENCE [LARGE SCALE GENOMIC DNA]</scope>
    <source>
        <strain evidence="1 2">Gsoil 809</strain>
    </source>
</reference>
<protein>
    <submittedName>
        <fullName evidence="1">Uncharacterized protein</fullName>
    </submittedName>
</protein>
<dbReference type="KEGG" id="agi:FSB73_19445"/>
<organism evidence="1 2">
    <name type="scientific">Arachidicoccus ginsenosidivorans</name>
    <dbReference type="NCBI Taxonomy" id="496057"/>
    <lineage>
        <taxon>Bacteria</taxon>
        <taxon>Pseudomonadati</taxon>
        <taxon>Bacteroidota</taxon>
        <taxon>Chitinophagia</taxon>
        <taxon>Chitinophagales</taxon>
        <taxon>Chitinophagaceae</taxon>
        <taxon>Arachidicoccus</taxon>
    </lineage>
</organism>
<dbReference type="PROSITE" id="PS51257">
    <property type="entry name" value="PROKAR_LIPOPROTEIN"/>
    <property type="match status" value="1"/>
</dbReference>
<dbReference type="EMBL" id="CP042434">
    <property type="protein sequence ID" value="QEC73510.1"/>
    <property type="molecule type" value="Genomic_DNA"/>
</dbReference>
<dbReference type="AlphaFoldDB" id="A0A5B8VPT6"/>
<gene>
    <name evidence="1" type="ORF">FSB73_19445</name>
</gene>
<evidence type="ECO:0000313" key="1">
    <source>
        <dbReference type="EMBL" id="QEC73510.1"/>
    </source>
</evidence>
<dbReference type="RefSeq" id="WP_146786034.1">
    <property type="nucleotide sequence ID" value="NZ_CP042434.1"/>
</dbReference>
<proteinExistence type="predicted"/>